<dbReference type="EMBL" id="MAAF01000067">
    <property type="protein sequence ID" value="OUR79963.1"/>
    <property type="molecule type" value="Genomic_DNA"/>
</dbReference>
<dbReference type="PANTHER" id="PTHR46797">
    <property type="entry name" value="HTH-TYPE TRANSCRIPTIONAL REGULATOR"/>
    <property type="match status" value="1"/>
</dbReference>
<dbReference type="GO" id="GO:0003677">
    <property type="term" value="F:DNA binding"/>
    <property type="evidence" value="ECO:0007669"/>
    <property type="project" value="UniProtKB-KW"/>
</dbReference>
<reference evidence="6" key="1">
    <citation type="journal article" date="2017" name="Proc. Natl. Acad. Sci. U.S.A.">
        <title>Simulation of Deepwater Horizon oil plume reveals substrate specialization within a complex community of hydrocarbon degraders.</title>
        <authorList>
            <person name="Hu P."/>
            <person name="Dubinsky E.A."/>
            <person name="Probst A.J."/>
            <person name="Wang J."/>
            <person name="Sieber C.M.K."/>
            <person name="Tom L.M."/>
            <person name="Gardinali P."/>
            <person name="Banfield J.F."/>
            <person name="Atlas R.M."/>
            <person name="Andersen G.L."/>
        </authorList>
    </citation>
    <scope>NUCLEOTIDE SEQUENCE [LARGE SCALE GENOMIC DNA]</scope>
</reference>
<dbReference type="CDD" id="cd00093">
    <property type="entry name" value="HTH_XRE"/>
    <property type="match status" value="1"/>
</dbReference>
<dbReference type="Proteomes" id="UP000243053">
    <property type="component" value="Unassembled WGS sequence"/>
</dbReference>
<dbReference type="PROSITE" id="PS50943">
    <property type="entry name" value="HTH_CROC1"/>
    <property type="match status" value="1"/>
</dbReference>
<evidence type="ECO:0000256" key="3">
    <source>
        <dbReference type="ARBA" id="ARBA00023163"/>
    </source>
</evidence>
<evidence type="ECO:0000259" key="4">
    <source>
        <dbReference type="PROSITE" id="PS50943"/>
    </source>
</evidence>
<organism evidence="5 6">
    <name type="scientific">Colwellia psychrerythraea</name>
    <name type="common">Vibrio psychroerythus</name>
    <dbReference type="NCBI Taxonomy" id="28229"/>
    <lineage>
        <taxon>Bacteria</taxon>
        <taxon>Pseudomonadati</taxon>
        <taxon>Pseudomonadota</taxon>
        <taxon>Gammaproteobacteria</taxon>
        <taxon>Alteromonadales</taxon>
        <taxon>Colwelliaceae</taxon>
        <taxon>Colwellia</taxon>
    </lineage>
</organism>
<keyword evidence="1" id="KW-0805">Transcription regulation</keyword>
<keyword evidence="2" id="KW-0238">DNA-binding</keyword>
<accession>A0A1Y5EB80</accession>
<evidence type="ECO:0000313" key="5">
    <source>
        <dbReference type="EMBL" id="OUR79963.1"/>
    </source>
</evidence>
<dbReference type="AlphaFoldDB" id="A0A1Y5EB80"/>
<dbReference type="Gene3D" id="1.10.260.40">
    <property type="entry name" value="lambda repressor-like DNA-binding domains"/>
    <property type="match status" value="1"/>
</dbReference>
<evidence type="ECO:0000256" key="1">
    <source>
        <dbReference type="ARBA" id="ARBA00023015"/>
    </source>
</evidence>
<protein>
    <recommendedName>
        <fullName evidence="4">HTH cro/C1-type domain-containing protein</fullName>
    </recommendedName>
</protein>
<name>A0A1Y5EB80_COLPS</name>
<comment type="caution">
    <text evidence="5">The sequence shown here is derived from an EMBL/GenBank/DDBJ whole genome shotgun (WGS) entry which is preliminary data.</text>
</comment>
<dbReference type="GO" id="GO:0005829">
    <property type="term" value="C:cytosol"/>
    <property type="evidence" value="ECO:0007669"/>
    <property type="project" value="TreeGrafter"/>
</dbReference>
<dbReference type="PANTHER" id="PTHR46797:SF23">
    <property type="entry name" value="HTH-TYPE TRANSCRIPTIONAL REGULATOR SUTR"/>
    <property type="match status" value="1"/>
</dbReference>
<sequence>MSEENTEDDLALLFGRYIKAARVKRNIKQEELCASANFDRSYLSKIESGSYKITLSKVYALAAALECPLSEILPEINGVKIN</sequence>
<dbReference type="InterPro" id="IPR010982">
    <property type="entry name" value="Lambda_DNA-bd_dom_sf"/>
</dbReference>
<feature type="domain" description="HTH cro/C1-type" evidence="4">
    <location>
        <begin position="18"/>
        <end position="72"/>
    </location>
</feature>
<dbReference type="SMART" id="SM00530">
    <property type="entry name" value="HTH_XRE"/>
    <property type="match status" value="1"/>
</dbReference>
<evidence type="ECO:0000313" key="6">
    <source>
        <dbReference type="Proteomes" id="UP000243053"/>
    </source>
</evidence>
<dbReference type="SUPFAM" id="SSF47413">
    <property type="entry name" value="lambda repressor-like DNA-binding domains"/>
    <property type="match status" value="1"/>
</dbReference>
<evidence type="ECO:0000256" key="2">
    <source>
        <dbReference type="ARBA" id="ARBA00023125"/>
    </source>
</evidence>
<dbReference type="InterPro" id="IPR001387">
    <property type="entry name" value="Cro/C1-type_HTH"/>
</dbReference>
<proteinExistence type="predicted"/>
<gene>
    <name evidence="5" type="ORF">A9Q75_11280</name>
</gene>
<dbReference type="GO" id="GO:0003700">
    <property type="term" value="F:DNA-binding transcription factor activity"/>
    <property type="evidence" value="ECO:0007669"/>
    <property type="project" value="TreeGrafter"/>
</dbReference>
<dbReference type="Pfam" id="PF01381">
    <property type="entry name" value="HTH_3"/>
    <property type="match status" value="1"/>
</dbReference>
<dbReference type="InterPro" id="IPR050807">
    <property type="entry name" value="TransReg_Diox_bact_type"/>
</dbReference>
<keyword evidence="3" id="KW-0804">Transcription</keyword>